<gene>
    <name evidence="1" type="ORF">PPRIM_AZ9-3.1.T2320009</name>
</gene>
<protein>
    <submittedName>
        <fullName evidence="1">Uncharacterized protein</fullName>
    </submittedName>
</protein>
<evidence type="ECO:0000313" key="1">
    <source>
        <dbReference type="EMBL" id="CAD8118282.1"/>
    </source>
</evidence>
<name>A0A8S1QSZ5_PARPR</name>
<reference evidence="1" key="1">
    <citation type="submission" date="2021-01" db="EMBL/GenBank/DDBJ databases">
        <authorList>
            <consortium name="Genoscope - CEA"/>
            <person name="William W."/>
        </authorList>
    </citation>
    <scope>NUCLEOTIDE SEQUENCE</scope>
</reference>
<dbReference type="AlphaFoldDB" id="A0A8S1QSZ5"/>
<sequence length="59" mass="7135">MVDLELVMDYNELFIKEIIRKDQKFAAEIHYIKIANFNFNKLVYILINRDQERLDDGQS</sequence>
<evidence type="ECO:0000313" key="2">
    <source>
        <dbReference type="Proteomes" id="UP000688137"/>
    </source>
</evidence>
<proteinExistence type="predicted"/>
<organism evidence="1 2">
    <name type="scientific">Paramecium primaurelia</name>
    <dbReference type="NCBI Taxonomy" id="5886"/>
    <lineage>
        <taxon>Eukaryota</taxon>
        <taxon>Sar</taxon>
        <taxon>Alveolata</taxon>
        <taxon>Ciliophora</taxon>
        <taxon>Intramacronucleata</taxon>
        <taxon>Oligohymenophorea</taxon>
        <taxon>Peniculida</taxon>
        <taxon>Parameciidae</taxon>
        <taxon>Paramecium</taxon>
    </lineage>
</organism>
<accession>A0A8S1QSZ5</accession>
<keyword evidence="2" id="KW-1185">Reference proteome</keyword>
<dbReference type="EMBL" id="CAJJDM010000241">
    <property type="protein sequence ID" value="CAD8118282.1"/>
    <property type="molecule type" value="Genomic_DNA"/>
</dbReference>
<dbReference type="Proteomes" id="UP000688137">
    <property type="component" value="Unassembled WGS sequence"/>
</dbReference>
<comment type="caution">
    <text evidence="1">The sequence shown here is derived from an EMBL/GenBank/DDBJ whole genome shotgun (WGS) entry which is preliminary data.</text>
</comment>